<dbReference type="AlphaFoldDB" id="A0A2I2G430"/>
<evidence type="ECO:0000313" key="2">
    <source>
        <dbReference type="EMBL" id="PLB47637.1"/>
    </source>
</evidence>
<keyword evidence="3" id="KW-1185">Reference proteome</keyword>
<sequence length="530" mass="58674">MSGHSSEIVFSVSSSSNEAAYVIPYVNGLMKVPGPRRRGRPAGSTKRVTQSNGRQKQKYNRDLTSQGVGQFQFINLSAQTSRIDAVARRTIRRKAMFNHIQVRSTKVEKASKMNTKDVTRAEGLLSPQSLPLLLGSVDPFNTMPIRFEPYMHDLLVFYSTTVWKTLYSIEEKAGCNPMVEYWLPLAFNDTALLNILIGCAAAFKLESIFQPGCPTFVRHLNEAMNIVNNKLSSMSRGEHVSDEILAVIATLAIIQRTVGSSSQWNMHMGGLQRLVDLRGGMSSLDAKPLIKSKIYRADLCGSLDITRQPYFNPHYDQLPLNNFQDLRLPRGFSDLDEILSLDPLVKNTILNVQASLQGLSILHVKKHHSHAAQIRFSLTSAQYTLLSFPCDSSSNARIRAQETCRLAILLFTATVFHELPPGASIADGTVGRMIELLSDIATCRYLTPAFQTWALCLAVTAAPPGDREQALVLLSGILARIHVDTEEQFAILISSFLGEGTLHQMHCRVMTDILSQSNFIGTSSLPRGHA</sequence>
<gene>
    <name evidence="2" type="ORF">P170DRAFT_496504</name>
</gene>
<dbReference type="Pfam" id="PF11951">
    <property type="entry name" value="Fungal_trans_2"/>
    <property type="match status" value="1"/>
</dbReference>
<accession>A0A2I2G430</accession>
<evidence type="ECO:0000313" key="3">
    <source>
        <dbReference type="Proteomes" id="UP000234275"/>
    </source>
</evidence>
<dbReference type="PANTHER" id="PTHR37540:SF5">
    <property type="entry name" value="TRANSCRIPTION FACTOR DOMAIN-CONTAINING PROTEIN"/>
    <property type="match status" value="1"/>
</dbReference>
<dbReference type="GeneID" id="36561805"/>
<dbReference type="Proteomes" id="UP000234275">
    <property type="component" value="Unassembled WGS sequence"/>
</dbReference>
<evidence type="ECO:0000256" key="1">
    <source>
        <dbReference type="SAM" id="MobiDB-lite"/>
    </source>
</evidence>
<evidence type="ECO:0008006" key="4">
    <source>
        <dbReference type="Google" id="ProtNLM"/>
    </source>
</evidence>
<feature type="region of interest" description="Disordered" evidence="1">
    <location>
        <begin position="31"/>
        <end position="61"/>
    </location>
</feature>
<dbReference type="PANTHER" id="PTHR37540">
    <property type="entry name" value="TRANSCRIPTION FACTOR (ACR-2), PUTATIVE-RELATED-RELATED"/>
    <property type="match status" value="1"/>
</dbReference>
<dbReference type="RefSeq" id="XP_024702939.1">
    <property type="nucleotide sequence ID" value="XM_024854100.1"/>
</dbReference>
<dbReference type="STRING" id="1392250.A0A2I2G430"/>
<reference evidence="2 3" key="1">
    <citation type="submission" date="2016-12" db="EMBL/GenBank/DDBJ databases">
        <title>The genomes of Aspergillus section Nigri reveals drivers in fungal speciation.</title>
        <authorList>
            <consortium name="DOE Joint Genome Institute"/>
            <person name="Vesth T.C."/>
            <person name="Nybo J."/>
            <person name="Theobald S."/>
            <person name="Brandl J."/>
            <person name="Frisvad J.C."/>
            <person name="Nielsen K.F."/>
            <person name="Lyhne E.K."/>
            <person name="Kogle M.E."/>
            <person name="Kuo A."/>
            <person name="Riley R."/>
            <person name="Clum A."/>
            <person name="Nolan M."/>
            <person name="Lipzen A."/>
            <person name="Salamov A."/>
            <person name="Henrissat B."/>
            <person name="Wiebenga A."/>
            <person name="De Vries R.P."/>
            <person name="Grigoriev I.V."/>
            <person name="Mortensen U.H."/>
            <person name="Andersen M.R."/>
            <person name="Baker S.E."/>
        </authorList>
    </citation>
    <scope>NUCLEOTIDE SEQUENCE [LARGE SCALE GENOMIC DNA]</scope>
    <source>
        <strain evidence="2 3">IBT 23096</strain>
    </source>
</reference>
<dbReference type="VEuPathDB" id="FungiDB:P170DRAFT_496504"/>
<dbReference type="EMBL" id="MSFO01000005">
    <property type="protein sequence ID" value="PLB47637.1"/>
    <property type="molecule type" value="Genomic_DNA"/>
</dbReference>
<comment type="caution">
    <text evidence="2">The sequence shown here is derived from an EMBL/GenBank/DDBJ whole genome shotgun (WGS) entry which is preliminary data.</text>
</comment>
<protein>
    <recommendedName>
        <fullName evidence="4">Tachykinin family protein</fullName>
    </recommendedName>
</protein>
<name>A0A2I2G430_9EURO</name>
<organism evidence="2 3">
    <name type="scientific">Aspergillus steynii IBT 23096</name>
    <dbReference type="NCBI Taxonomy" id="1392250"/>
    <lineage>
        <taxon>Eukaryota</taxon>
        <taxon>Fungi</taxon>
        <taxon>Dikarya</taxon>
        <taxon>Ascomycota</taxon>
        <taxon>Pezizomycotina</taxon>
        <taxon>Eurotiomycetes</taxon>
        <taxon>Eurotiomycetidae</taxon>
        <taxon>Eurotiales</taxon>
        <taxon>Aspergillaceae</taxon>
        <taxon>Aspergillus</taxon>
        <taxon>Aspergillus subgen. Circumdati</taxon>
    </lineage>
</organism>
<proteinExistence type="predicted"/>
<dbReference type="OrthoDB" id="4159781at2759"/>
<dbReference type="InterPro" id="IPR021858">
    <property type="entry name" value="Fun_TF"/>
</dbReference>